<dbReference type="SUPFAM" id="SSF49854">
    <property type="entry name" value="Spermadhesin, CUB domain"/>
    <property type="match status" value="1"/>
</dbReference>
<comment type="cofactor">
    <cofactor evidence="11 12">
        <name>Zn(2+)</name>
        <dbReference type="ChEBI" id="CHEBI:29105"/>
    </cofactor>
    <text evidence="11 12">Binds 1 zinc ion per subunit.</text>
</comment>
<dbReference type="PRINTS" id="PR00480">
    <property type="entry name" value="ASTACIN"/>
</dbReference>
<dbReference type="Pfam" id="PF01400">
    <property type="entry name" value="Astacin"/>
    <property type="match status" value="1"/>
</dbReference>
<dbReference type="InterPro" id="IPR036383">
    <property type="entry name" value="TSP1_rpt_sf"/>
</dbReference>
<dbReference type="Proteomes" id="UP001519460">
    <property type="component" value="Unassembled WGS sequence"/>
</dbReference>
<keyword evidence="4 11" id="KW-0378">Hydrolase</keyword>
<dbReference type="Pfam" id="PF00431">
    <property type="entry name" value="CUB"/>
    <property type="match status" value="1"/>
</dbReference>
<dbReference type="InterPro" id="IPR006026">
    <property type="entry name" value="Peptidase_Metallo"/>
</dbReference>
<dbReference type="PROSITE" id="PS50092">
    <property type="entry name" value="TSP1"/>
    <property type="match status" value="1"/>
</dbReference>
<dbReference type="EMBL" id="JACVVK020000330">
    <property type="protein sequence ID" value="KAK7478237.1"/>
    <property type="molecule type" value="Genomic_DNA"/>
</dbReference>
<feature type="active site" evidence="11">
    <location>
        <position position="107"/>
    </location>
</feature>
<dbReference type="Gene3D" id="2.60.120.290">
    <property type="entry name" value="Spermadhesin, CUB domain"/>
    <property type="match status" value="1"/>
</dbReference>
<evidence type="ECO:0000256" key="10">
    <source>
        <dbReference type="PROSITE-ProRule" id="PRU00059"/>
    </source>
</evidence>
<dbReference type="GO" id="GO:0006508">
    <property type="term" value="P:proteolysis"/>
    <property type="evidence" value="ECO:0007669"/>
    <property type="project" value="UniProtKB-KW"/>
</dbReference>
<dbReference type="CDD" id="cd00041">
    <property type="entry name" value="CUB"/>
    <property type="match status" value="1"/>
</dbReference>
<dbReference type="InterPro" id="IPR024079">
    <property type="entry name" value="MetalloPept_cat_dom_sf"/>
</dbReference>
<evidence type="ECO:0000256" key="7">
    <source>
        <dbReference type="ARBA" id="ARBA00023145"/>
    </source>
</evidence>
<dbReference type="SUPFAM" id="SSF82895">
    <property type="entry name" value="TSP-1 type 1 repeat"/>
    <property type="match status" value="1"/>
</dbReference>
<evidence type="ECO:0000256" key="1">
    <source>
        <dbReference type="ARBA" id="ARBA00022670"/>
    </source>
</evidence>
<dbReference type="FunFam" id="2.60.120.290:FF:000005">
    <property type="entry name" value="Procollagen C-endopeptidase enhancer 1"/>
    <property type="match status" value="1"/>
</dbReference>
<dbReference type="InterPro" id="IPR034035">
    <property type="entry name" value="Astacin-like_dom"/>
</dbReference>
<keyword evidence="5 11" id="KW-0862">Zinc</keyword>
<dbReference type="SMART" id="SM00042">
    <property type="entry name" value="CUB"/>
    <property type="match status" value="1"/>
</dbReference>
<evidence type="ECO:0000259" key="13">
    <source>
        <dbReference type="PROSITE" id="PS01180"/>
    </source>
</evidence>
<dbReference type="PANTHER" id="PTHR10127">
    <property type="entry name" value="DISCOIDIN, CUB, EGF, LAMININ , AND ZINC METALLOPROTEASE DOMAIN CONTAINING"/>
    <property type="match status" value="1"/>
</dbReference>
<comment type="caution">
    <text evidence="10">Lacks conserved residue(s) required for the propagation of feature annotation.</text>
</comment>
<feature type="binding site" evidence="11">
    <location>
        <position position="110"/>
    </location>
    <ligand>
        <name>Zn(2+)</name>
        <dbReference type="ChEBI" id="CHEBI:29105"/>
        <note>catalytic</note>
    </ligand>
</feature>
<reference evidence="15 16" key="1">
    <citation type="journal article" date="2023" name="Sci. Data">
        <title>Genome assembly of the Korean intertidal mud-creeper Batillaria attramentaria.</title>
        <authorList>
            <person name="Patra A.K."/>
            <person name="Ho P.T."/>
            <person name="Jun S."/>
            <person name="Lee S.J."/>
            <person name="Kim Y."/>
            <person name="Won Y.J."/>
        </authorList>
    </citation>
    <scope>NUCLEOTIDE SEQUENCE [LARGE SCALE GENOMIC DNA]</scope>
    <source>
        <strain evidence="15">Wonlab-2016</strain>
    </source>
</reference>
<dbReference type="GO" id="GO:0004222">
    <property type="term" value="F:metalloendopeptidase activity"/>
    <property type="evidence" value="ECO:0007669"/>
    <property type="project" value="UniProtKB-UniRule"/>
</dbReference>
<dbReference type="Gene3D" id="3.40.390.10">
    <property type="entry name" value="Collagenase (Catalytic Domain)"/>
    <property type="match status" value="1"/>
</dbReference>
<protein>
    <recommendedName>
        <fullName evidence="12">Metalloendopeptidase</fullName>
        <ecNumber evidence="12">3.4.24.-</ecNumber>
    </recommendedName>
</protein>
<dbReference type="AlphaFoldDB" id="A0ABD0JT89"/>
<dbReference type="SUPFAM" id="SSF55486">
    <property type="entry name" value="Metalloproteases ('zincins'), catalytic domain"/>
    <property type="match status" value="1"/>
</dbReference>
<dbReference type="EC" id="3.4.24.-" evidence="12"/>
<feature type="binding site" evidence="11">
    <location>
        <position position="106"/>
    </location>
    <ligand>
        <name>Zn(2+)</name>
        <dbReference type="ChEBI" id="CHEBI:29105"/>
        <note>catalytic</note>
    </ligand>
</feature>
<evidence type="ECO:0000256" key="5">
    <source>
        <dbReference type="ARBA" id="ARBA00022833"/>
    </source>
</evidence>
<keyword evidence="7" id="KW-0865">Zymogen</keyword>
<keyword evidence="8" id="KW-1015">Disulfide bond</keyword>
<evidence type="ECO:0000256" key="4">
    <source>
        <dbReference type="ARBA" id="ARBA00022801"/>
    </source>
</evidence>
<dbReference type="SMART" id="SM00209">
    <property type="entry name" value="TSP1"/>
    <property type="match status" value="1"/>
</dbReference>
<dbReference type="PROSITE" id="PS51864">
    <property type="entry name" value="ASTACIN"/>
    <property type="match status" value="1"/>
</dbReference>
<keyword evidence="6 11" id="KW-0482">Metalloprotease</keyword>
<dbReference type="GO" id="GO:0008270">
    <property type="term" value="F:zinc ion binding"/>
    <property type="evidence" value="ECO:0007669"/>
    <property type="project" value="UniProtKB-UniRule"/>
</dbReference>
<evidence type="ECO:0000256" key="2">
    <source>
        <dbReference type="ARBA" id="ARBA00022723"/>
    </source>
</evidence>
<evidence type="ECO:0000256" key="3">
    <source>
        <dbReference type="ARBA" id="ARBA00022729"/>
    </source>
</evidence>
<gene>
    <name evidence="15" type="ORF">BaRGS_00030495</name>
</gene>
<dbReference type="InterPro" id="IPR000859">
    <property type="entry name" value="CUB_dom"/>
</dbReference>
<evidence type="ECO:0000313" key="16">
    <source>
        <dbReference type="Proteomes" id="UP001519460"/>
    </source>
</evidence>
<dbReference type="SMART" id="SM00235">
    <property type="entry name" value="ZnMc"/>
    <property type="match status" value="1"/>
</dbReference>
<dbReference type="CDD" id="cd04280">
    <property type="entry name" value="ZnMc_astacin_like"/>
    <property type="match status" value="1"/>
</dbReference>
<evidence type="ECO:0000256" key="6">
    <source>
        <dbReference type="ARBA" id="ARBA00023049"/>
    </source>
</evidence>
<keyword evidence="3" id="KW-0732">Signal</keyword>
<sequence>AQVLAETGPSERHHRNALRTTYGLWPARRVPYTVDDSVDAEVRGFIEEAIEEYHTKTCIQWIPRTREKDYVVFKKKTGCYSAIGRVGNAQELSLVKPCAKKGTAMHEMLHVLGFFHEHSRPDRDPWVQILLQNVEEGKEGNFDRLPVDLIDTLGVQYDYGSIMHYSRYAFSANGQPTLLPKHNPNAILGQRTAFSDKDLEKINKLYRYLIPPTAPPASTTGPPAVTQPPPGWTPWGSWSECDLQCRHYRYRFCMNTNESYCQGDSRQVQTCPAPCQPAVSLGCWANEPSSSAIPSVDGLYPGITDNYQHRTAAVRRCADVATSLGYAVFALQNGGQCLTGPEAVKTFNTYGPSRSCGQQGKGGSTAINVYSFNKGKTWTEGGARGQGGVSAHGRVGEGCSTVTGAATARPLSERDTRAKGGTRKFRTATQTDVRVTLSRCGVKYHVGTPGKSGYINLVNYDNYMTCEYVIESGQDDDTVSLVVTRMDIEASQGCMYDALMIYDGVDDTGHFIGAYCGTGPMPRLQSSSHALFVRFQSDSTTTGAGFSIQFAVNDGT</sequence>
<dbReference type="InterPro" id="IPR000884">
    <property type="entry name" value="TSP1_rpt"/>
</dbReference>
<dbReference type="PROSITE" id="PS01180">
    <property type="entry name" value="CUB"/>
    <property type="match status" value="1"/>
</dbReference>
<accession>A0ABD0JT89</accession>
<dbReference type="InterPro" id="IPR035914">
    <property type="entry name" value="Sperma_CUB_dom_sf"/>
</dbReference>
<evidence type="ECO:0000256" key="8">
    <source>
        <dbReference type="ARBA" id="ARBA00023157"/>
    </source>
</evidence>
<dbReference type="FunFam" id="3.40.390.10:FF:000015">
    <property type="entry name" value="Meprin A subunit"/>
    <property type="match status" value="1"/>
</dbReference>
<evidence type="ECO:0000256" key="9">
    <source>
        <dbReference type="ARBA" id="ARBA00023180"/>
    </source>
</evidence>
<name>A0ABD0JT89_9CAEN</name>
<comment type="caution">
    <text evidence="15">The sequence shown here is derived from an EMBL/GenBank/DDBJ whole genome shotgun (WGS) entry which is preliminary data.</text>
</comment>
<dbReference type="InterPro" id="IPR001506">
    <property type="entry name" value="Peptidase_M12A"/>
</dbReference>
<evidence type="ECO:0000259" key="14">
    <source>
        <dbReference type="PROSITE" id="PS51864"/>
    </source>
</evidence>
<dbReference type="PANTHER" id="PTHR10127:SF883">
    <property type="entry name" value="ZINC METALLOPROTEINASE NAS-8"/>
    <property type="match status" value="1"/>
</dbReference>
<organism evidence="15 16">
    <name type="scientific">Batillaria attramentaria</name>
    <dbReference type="NCBI Taxonomy" id="370345"/>
    <lineage>
        <taxon>Eukaryota</taxon>
        <taxon>Metazoa</taxon>
        <taxon>Spiralia</taxon>
        <taxon>Lophotrochozoa</taxon>
        <taxon>Mollusca</taxon>
        <taxon>Gastropoda</taxon>
        <taxon>Caenogastropoda</taxon>
        <taxon>Sorbeoconcha</taxon>
        <taxon>Cerithioidea</taxon>
        <taxon>Batillariidae</taxon>
        <taxon>Batillaria</taxon>
    </lineage>
</organism>
<evidence type="ECO:0000313" key="15">
    <source>
        <dbReference type="EMBL" id="KAK7478237.1"/>
    </source>
</evidence>
<keyword evidence="16" id="KW-1185">Reference proteome</keyword>
<keyword evidence="1 11" id="KW-0645">Protease</keyword>
<keyword evidence="2 11" id="KW-0479">Metal-binding</keyword>
<feature type="binding site" evidence="11">
    <location>
        <position position="116"/>
    </location>
    <ligand>
        <name>Zn(2+)</name>
        <dbReference type="ChEBI" id="CHEBI:29105"/>
        <note>catalytic</note>
    </ligand>
</feature>
<feature type="non-terminal residue" evidence="15">
    <location>
        <position position="556"/>
    </location>
</feature>
<feature type="non-terminal residue" evidence="15">
    <location>
        <position position="1"/>
    </location>
</feature>
<keyword evidence="9" id="KW-0325">Glycoprotein</keyword>
<evidence type="ECO:0000256" key="12">
    <source>
        <dbReference type="RuleBase" id="RU361183"/>
    </source>
</evidence>
<evidence type="ECO:0000256" key="11">
    <source>
        <dbReference type="PROSITE-ProRule" id="PRU01211"/>
    </source>
</evidence>
<dbReference type="Gene3D" id="2.20.100.10">
    <property type="entry name" value="Thrombospondin type-1 (TSP1) repeat"/>
    <property type="match status" value="1"/>
</dbReference>
<feature type="domain" description="CUB" evidence="13">
    <location>
        <begin position="440"/>
        <end position="553"/>
    </location>
</feature>
<feature type="domain" description="Peptidase M12A" evidence="14">
    <location>
        <begin position="16"/>
        <end position="212"/>
    </location>
</feature>
<proteinExistence type="predicted"/>